<feature type="transmembrane region" description="Helical" evidence="1">
    <location>
        <begin position="176"/>
        <end position="197"/>
    </location>
</feature>
<sequence length="413" mass="45059">MKTQFVALALIIIGPASTQCAVTPISDALAPAVSVRQYLDNGFAPIVEVNTTTRTNNSQILYVEPLRIKVTLPWWTSVIGGTISFLLTLKSVTWDWFRNRPPPAWTFSSPSSIIFLFGIASTFIQNFALLCTILQGATSHQLGMITPVTGNAYLALFEAVAALWTARMFEFKIARVAGWTNVSFSLLNFVLLSLPFIGTSGLYQVYSPYCTSVVAFSDASMCGFYYSQASGNCSSSLDQLQLGTGTSLNDLLPQSWINYANWGYAGLMAMLLLFTMHAHWYYVRRWKRLGATGGLHQKVEVEDVPEGNAGRIEVAQNKIQNSWAFAAWVTRYALPIGCGLAIFSWYASATIAIKPTAIQAVILVWPNVTNSSVSVDEGVAFCVQVSLPGAISSIGDVLEEDGGSFGRLLFNIL</sequence>
<gene>
    <name evidence="3" type="ORF">PILCRDRAFT_826276</name>
</gene>
<feature type="transmembrane region" description="Helical" evidence="1">
    <location>
        <begin position="142"/>
        <end position="164"/>
    </location>
</feature>
<feature type="signal peptide" evidence="2">
    <location>
        <begin position="1"/>
        <end position="20"/>
    </location>
</feature>
<feature type="transmembrane region" description="Helical" evidence="1">
    <location>
        <begin position="113"/>
        <end position="136"/>
    </location>
</feature>
<reference evidence="4" key="2">
    <citation type="submission" date="2015-01" db="EMBL/GenBank/DDBJ databases">
        <title>Evolutionary Origins and Diversification of the Mycorrhizal Mutualists.</title>
        <authorList>
            <consortium name="DOE Joint Genome Institute"/>
            <consortium name="Mycorrhizal Genomics Consortium"/>
            <person name="Kohler A."/>
            <person name="Kuo A."/>
            <person name="Nagy L.G."/>
            <person name="Floudas D."/>
            <person name="Copeland A."/>
            <person name="Barry K.W."/>
            <person name="Cichocki N."/>
            <person name="Veneault-Fourrey C."/>
            <person name="LaButti K."/>
            <person name="Lindquist E.A."/>
            <person name="Lipzen A."/>
            <person name="Lundell T."/>
            <person name="Morin E."/>
            <person name="Murat C."/>
            <person name="Riley R."/>
            <person name="Ohm R."/>
            <person name="Sun H."/>
            <person name="Tunlid A."/>
            <person name="Henrissat B."/>
            <person name="Grigoriev I.V."/>
            <person name="Hibbett D.S."/>
            <person name="Martin F."/>
        </authorList>
    </citation>
    <scope>NUCLEOTIDE SEQUENCE [LARGE SCALE GENOMIC DNA]</scope>
    <source>
        <strain evidence="4">F 1598</strain>
    </source>
</reference>
<keyword evidence="1" id="KW-1133">Transmembrane helix</keyword>
<name>A0A0C3ARE0_PILCF</name>
<feature type="transmembrane region" description="Helical" evidence="1">
    <location>
        <begin position="72"/>
        <end position="92"/>
    </location>
</feature>
<evidence type="ECO:0000313" key="4">
    <source>
        <dbReference type="Proteomes" id="UP000054166"/>
    </source>
</evidence>
<evidence type="ECO:0000313" key="3">
    <source>
        <dbReference type="EMBL" id="KIM76513.1"/>
    </source>
</evidence>
<keyword evidence="4" id="KW-1185">Reference proteome</keyword>
<reference evidence="3 4" key="1">
    <citation type="submission" date="2014-04" db="EMBL/GenBank/DDBJ databases">
        <authorList>
            <consortium name="DOE Joint Genome Institute"/>
            <person name="Kuo A."/>
            <person name="Tarkka M."/>
            <person name="Buscot F."/>
            <person name="Kohler A."/>
            <person name="Nagy L.G."/>
            <person name="Floudas D."/>
            <person name="Copeland A."/>
            <person name="Barry K.W."/>
            <person name="Cichocki N."/>
            <person name="Veneault-Fourrey C."/>
            <person name="LaButti K."/>
            <person name="Lindquist E.A."/>
            <person name="Lipzen A."/>
            <person name="Lundell T."/>
            <person name="Morin E."/>
            <person name="Murat C."/>
            <person name="Sun H."/>
            <person name="Tunlid A."/>
            <person name="Henrissat B."/>
            <person name="Grigoriev I.V."/>
            <person name="Hibbett D.S."/>
            <person name="Martin F."/>
            <person name="Nordberg H.P."/>
            <person name="Cantor M.N."/>
            <person name="Hua S.X."/>
        </authorList>
    </citation>
    <scope>NUCLEOTIDE SEQUENCE [LARGE SCALE GENOMIC DNA]</scope>
    <source>
        <strain evidence="3 4">F 1598</strain>
    </source>
</reference>
<dbReference type="HOGENOM" id="CLU_665832_0_0_1"/>
<keyword evidence="2" id="KW-0732">Signal</keyword>
<protein>
    <submittedName>
        <fullName evidence="3">Uncharacterized protein</fullName>
    </submittedName>
</protein>
<dbReference type="Proteomes" id="UP000054166">
    <property type="component" value="Unassembled WGS sequence"/>
</dbReference>
<dbReference type="AlphaFoldDB" id="A0A0C3ARE0"/>
<dbReference type="EMBL" id="KN833034">
    <property type="protein sequence ID" value="KIM76513.1"/>
    <property type="molecule type" value="Genomic_DNA"/>
</dbReference>
<keyword evidence="1" id="KW-0472">Membrane</keyword>
<dbReference type="InParanoid" id="A0A0C3ARE0"/>
<proteinExistence type="predicted"/>
<evidence type="ECO:0000256" key="1">
    <source>
        <dbReference type="SAM" id="Phobius"/>
    </source>
</evidence>
<evidence type="ECO:0000256" key="2">
    <source>
        <dbReference type="SAM" id="SignalP"/>
    </source>
</evidence>
<organism evidence="3 4">
    <name type="scientific">Piloderma croceum (strain F 1598)</name>
    <dbReference type="NCBI Taxonomy" id="765440"/>
    <lineage>
        <taxon>Eukaryota</taxon>
        <taxon>Fungi</taxon>
        <taxon>Dikarya</taxon>
        <taxon>Basidiomycota</taxon>
        <taxon>Agaricomycotina</taxon>
        <taxon>Agaricomycetes</taxon>
        <taxon>Agaricomycetidae</taxon>
        <taxon>Atheliales</taxon>
        <taxon>Atheliaceae</taxon>
        <taxon>Piloderma</taxon>
    </lineage>
</organism>
<keyword evidence="1" id="KW-0812">Transmembrane</keyword>
<feature type="chain" id="PRO_5002161143" evidence="2">
    <location>
        <begin position="21"/>
        <end position="413"/>
    </location>
</feature>
<accession>A0A0C3ARE0</accession>
<dbReference type="OrthoDB" id="3524284at2759"/>
<feature type="transmembrane region" description="Helical" evidence="1">
    <location>
        <begin position="262"/>
        <end position="283"/>
    </location>
</feature>